<dbReference type="SUPFAM" id="SSF52096">
    <property type="entry name" value="ClpP/crotonase"/>
    <property type="match status" value="1"/>
</dbReference>
<evidence type="ECO:0000259" key="1">
    <source>
        <dbReference type="PROSITE" id="PS50989"/>
    </source>
</evidence>
<protein>
    <submittedName>
        <fullName evidence="2">Malonate decarboxylase subunit gamma</fullName>
    </submittedName>
</protein>
<accession>A0A378I3K5</accession>
<sequence length="238" mass="26546">MINDKITLNELLSSVFSSHQTEVKNNIIFGSGLINNNRYNIIGTIEDTVFGVDESLEMATQVLNLVQQNNHDPIILLADVVGQKLAVRDEWLGMYAYFAHLLKCLHLARKQGNKIMSIIYNQAIGGSFIAFGMMADRIIALKNTELAVMWLEGMAKVTKLDIDMLRSISETSPVFAPGVENFKKLGGIHEVLSLEQVSQYIEQVIKEPSIVIDNRAQLGKQYGGRTMAYDLITAIENL</sequence>
<dbReference type="InterPro" id="IPR011763">
    <property type="entry name" value="COA_CT_C"/>
</dbReference>
<evidence type="ECO:0000313" key="2">
    <source>
        <dbReference type="EMBL" id="STX29759.1"/>
    </source>
</evidence>
<name>A0A378I3K5_9GAMM</name>
<dbReference type="InterPro" id="IPR029045">
    <property type="entry name" value="ClpP/crotonase-like_dom_sf"/>
</dbReference>
<dbReference type="GO" id="GO:0016874">
    <property type="term" value="F:ligase activity"/>
    <property type="evidence" value="ECO:0007669"/>
    <property type="project" value="InterPro"/>
</dbReference>
<reference evidence="2 3" key="1">
    <citation type="submission" date="2018-06" db="EMBL/GenBank/DDBJ databases">
        <authorList>
            <consortium name="Pathogen Informatics"/>
            <person name="Doyle S."/>
        </authorList>
    </citation>
    <scope>NUCLEOTIDE SEQUENCE [LARGE SCALE GENOMIC DNA]</scope>
    <source>
        <strain evidence="2 3">NCTC13315</strain>
    </source>
</reference>
<dbReference type="OrthoDB" id="5984377at2"/>
<dbReference type="Gene3D" id="3.90.226.10">
    <property type="entry name" value="2-enoyl-CoA Hydratase, Chain A, domain 1"/>
    <property type="match status" value="1"/>
</dbReference>
<dbReference type="PROSITE" id="PS50989">
    <property type="entry name" value="COA_CT_CTER"/>
    <property type="match status" value="1"/>
</dbReference>
<dbReference type="Pfam" id="PF06833">
    <property type="entry name" value="MdcE"/>
    <property type="match status" value="1"/>
</dbReference>
<gene>
    <name evidence="2" type="ORF">NCTC13315_02311</name>
</gene>
<organism evidence="2 3">
    <name type="scientific">Legionella beliardensis</name>
    <dbReference type="NCBI Taxonomy" id="91822"/>
    <lineage>
        <taxon>Bacteria</taxon>
        <taxon>Pseudomonadati</taxon>
        <taxon>Pseudomonadota</taxon>
        <taxon>Gammaproteobacteria</taxon>
        <taxon>Legionellales</taxon>
        <taxon>Legionellaceae</taxon>
        <taxon>Legionella</taxon>
    </lineage>
</organism>
<dbReference type="Proteomes" id="UP000254968">
    <property type="component" value="Unassembled WGS sequence"/>
</dbReference>
<dbReference type="AlphaFoldDB" id="A0A378I3K5"/>
<proteinExistence type="predicted"/>
<dbReference type="RefSeq" id="WP_115303428.1">
    <property type="nucleotide sequence ID" value="NZ_CAAAHO010000002.1"/>
</dbReference>
<keyword evidence="3" id="KW-1185">Reference proteome</keyword>
<feature type="domain" description="CoA carboxyltransferase C-terminal" evidence="1">
    <location>
        <begin position="1"/>
        <end position="238"/>
    </location>
</feature>
<evidence type="ECO:0000313" key="3">
    <source>
        <dbReference type="Proteomes" id="UP000254968"/>
    </source>
</evidence>
<dbReference type="EMBL" id="UGNV01000001">
    <property type="protein sequence ID" value="STX29759.1"/>
    <property type="molecule type" value="Genomic_DNA"/>
</dbReference>